<evidence type="ECO:0008006" key="3">
    <source>
        <dbReference type="Google" id="ProtNLM"/>
    </source>
</evidence>
<protein>
    <recommendedName>
        <fullName evidence="3">Secreted protein</fullName>
    </recommendedName>
</protein>
<organism evidence="1 2">
    <name type="scientific">Pseudomonas chlororaphis O6</name>
    <dbReference type="NCBI Taxonomy" id="1037915"/>
    <lineage>
        <taxon>Bacteria</taxon>
        <taxon>Pseudomonadati</taxon>
        <taxon>Pseudomonadota</taxon>
        <taxon>Gammaproteobacteria</taxon>
        <taxon>Pseudomonadales</taxon>
        <taxon>Pseudomonadaceae</taxon>
        <taxon>Pseudomonas</taxon>
    </lineage>
</organism>
<dbReference type="Proteomes" id="UP000003790">
    <property type="component" value="Chromosome"/>
</dbReference>
<evidence type="ECO:0000313" key="2">
    <source>
        <dbReference type="Proteomes" id="UP000003790"/>
    </source>
</evidence>
<evidence type="ECO:0000313" key="1">
    <source>
        <dbReference type="EMBL" id="EIM14859.1"/>
    </source>
</evidence>
<dbReference type="EMBL" id="AHOT01000023">
    <property type="protein sequence ID" value="EIM14859.1"/>
    <property type="molecule type" value="Genomic_DNA"/>
</dbReference>
<gene>
    <name evidence="1" type="ORF">PchlO6_3234</name>
</gene>
<accession>A0AB33WP27</accession>
<name>A0AB33WP27_9PSED</name>
<comment type="caution">
    <text evidence="1">The sequence shown here is derived from an EMBL/GenBank/DDBJ whole genome shotgun (WGS) entry which is preliminary data.</text>
</comment>
<dbReference type="AlphaFoldDB" id="A0AB33WP27"/>
<reference evidence="1 2" key="1">
    <citation type="journal article" date="2012" name="PLoS Genet.">
        <title>Comparative Genomics of Plant-Associated Pseudomonas spp.: Insights into Diversity and Inheritance of Traits Involved in Multitrophic Interactions.</title>
        <authorList>
            <person name="Loper J.E."/>
            <person name="Hassan K.A."/>
            <person name="Mavrodi D.V."/>
            <person name="Davis E.W.II."/>
            <person name="Lim C.K."/>
            <person name="Shaffer B.T."/>
            <person name="Elbourne L.D."/>
            <person name="Stockwell V.O."/>
            <person name="Hartney S.L."/>
            <person name="Breakwell K."/>
            <person name="Henkels M.D."/>
            <person name="Tetu S.G."/>
            <person name="Rangel L.I."/>
            <person name="Kidarsa T.A."/>
            <person name="Wilson N.L."/>
            <person name="van de Mortel J.E."/>
            <person name="Song C."/>
            <person name="Blumhagen R."/>
            <person name="Radune D."/>
            <person name="Hostetler J.B."/>
            <person name="Brinkac L.M."/>
            <person name="Durkin A.S."/>
            <person name="Kluepfel D.A."/>
            <person name="Wechter W.P."/>
            <person name="Anderson A.J."/>
            <person name="Kim Y.C."/>
            <person name="Pierson L.S.III."/>
            <person name="Pierson E.A."/>
            <person name="Lindow S.E."/>
            <person name="Kobayashi D.Y."/>
            <person name="Raaijmakers J.M."/>
            <person name="Weller D.M."/>
            <person name="Thomashow L.S."/>
            <person name="Allen A.E."/>
            <person name="Paulsen I.T."/>
        </authorList>
    </citation>
    <scope>NUCLEOTIDE SEQUENCE [LARGE SCALE GENOMIC DNA]</scope>
    <source>
        <strain evidence="1 2">O6</strain>
    </source>
</reference>
<proteinExistence type="predicted"/>
<sequence length="128" mass="15062">MCRWASCRWASASSFLSLAFSGSIFCRRYEFREIPRRVHQQPVSVRVKQLEIFRSSAGGVLDRSKGLRIRLSWIIWITLLRSRRELRQSDRGLASNLPPTPPKPPYRYTHNVYYVKSDAMLDMFMCFV</sequence>